<keyword evidence="5" id="KW-0805">Transcription regulation</keyword>
<dbReference type="SUPFAM" id="SSF46689">
    <property type="entry name" value="Homeodomain-like"/>
    <property type="match status" value="2"/>
</dbReference>
<dbReference type="GO" id="GO:0005737">
    <property type="term" value="C:cytoplasm"/>
    <property type="evidence" value="ECO:0007669"/>
    <property type="project" value="UniProtKB-SubCell"/>
</dbReference>
<dbReference type="PROSITE" id="PS00041">
    <property type="entry name" value="HTH_ARAC_FAMILY_1"/>
    <property type="match status" value="1"/>
</dbReference>
<dbReference type="InterPro" id="IPR018060">
    <property type="entry name" value="HTH_AraC"/>
</dbReference>
<feature type="domain" description="HTH araC/xylS-type" evidence="9">
    <location>
        <begin position="302"/>
        <end position="401"/>
    </location>
</feature>
<evidence type="ECO:0000259" key="10">
    <source>
        <dbReference type="PROSITE" id="PS50110"/>
    </source>
</evidence>
<dbReference type="AlphaFoldDB" id="A0A2A6E106"/>
<dbReference type="InterPro" id="IPR001789">
    <property type="entry name" value="Sig_transdc_resp-reg_receiver"/>
</dbReference>
<dbReference type="EMBL" id="MOXJ01000014">
    <property type="protein sequence ID" value="PDO10489.1"/>
    <property type="molecule type" value="Genomic_DNA"/>
</dbReference>
<keyword evidence="7" id="KW-0804">Transcription</keyword>
<dbReference type="Gene3D" id="3.40.50.2300">
    <property type="match status" value="1"/>
</dbReference>
<feature type="modified residue" description="4-aspartylphosphate" evidence="8">
    <location>
        <position position="59"/>
    </location>
</feature>
<dbReference type="SUPFAM" id="SSF52172">
    <property type="entry name" value="CheY-like"/>
    <property type="match status" value="1"/>
</dbReference>
<gene>
    <name evidence="11" type="ORF">BLM47_07110</name>
</gene>
<dbReference type="PANTHER" id="PTHR42713:SF3">
    <property type="entry name" value="TRANSCRIPTIONAL REGULATORY PROTEIN HPTR"/>
    <property type="match status" value="1"/>
</dbReference>
<keyword evidence="6 11" id="KW-0238">DNA-binding</keyword>
<dbReference type="PROSITE" id="PS50110">
    <property type="entry name" value="RESPONSE_REGULATORY"/>
    <property type="match status" value="1"/>
</dbReference>
<evidence type="ECO:0000256" key="5">
    <source>
        <dbReference type="ARBA" id="ARBA00023015"/>
    </source>
</evidence>
<evidence type="ECO:0000256" key="3">
    <source>
        <dbReference type="ARBA" id="ARBA00022553"/>
    </source>
</evidence>
<comment type="caution">
    <text evidence="11">The sequence shown here is derived from an EMBL/GenBank/DDBJ whole genome shotgun (WGS) entry which is preliminary data.</text>
</comment>
<comment type="subcellular location">
    <subcellularLocation>
        <location evidence="1">Cytoplasm</location>
    </subcellularLocation>
</comment>
<evidence type="ECO:0000256" key="2">
    <source>
        <dbReference type="ARBA" id="ARBA00022490"/>
    </source>
</evidence>
<proteinExistence type="predicted"/>
<evidence type="ECO:0000256" key="7">
    <source>
        <dbReference type="ARBA" id="ARBA00023163"/>
    </source>
</evidence>
<dbReference type="GO" id="GO:0043565">
    <property type="term" value="F:sequence-specific DNA binding"/>
    <property type="evidence" value="ECO:0007669"/>
    <property type="project" value="InterPro"/>
</dbReference>
<evidence type="ECO:0000256" key="1">
    <source>
        <dbReference type="ARBA" id="ARBA00004496"/>
    </source>
</evidence>
<dbReference type="SMART" id="SM00342">
    <property type="entry name" value="HTH_ARAC"/>
    <property type="match status" value="1"/>
</dbReference>
<dbReference type="Pfam" id="PF12833">
    <property type="entry name" value="HTH_18"/>
    <property type="match status" value="1"/>
</dbReference>
<sequence>MNRPTFNVLIADDEPIIREGIRNAVNWEALGLRLAAEAEDGEEALEAAVRHDVRIALVDINMPIVDGLELIRRLRKRLPECRAVIITGHDEFAYAQEAIRLGVEDYILKPADPEELNRLLGRIRDELETSMRERAYLDMASRQIEKHMPLLRERFCREWAEGALSAEEIRERLRFLQLPETPPAWVLLVRWTEPPDDGRGMRESDRQLYAFAVENIASEWLAPYPHVLFRDAAERTIGVVWDERADGVFPSIETSIRDLLRLDVRLYAEPCASRDGLTAVAEAYRRCRQAAYREATLSPLVRRARQYMMDHYHECDLTLEKMAENLKTSPSYLGRLIKQELGVTFVAYLTRLRVRKAAQLLHATDLPIHEIASRVGYETQHYFSTAFKKATGVSPLRYRKGAAPAEPDEPS</sequence>
<name>A0A2A6E106_9BACL</name>
<dbReference type="Pfam" id="PF00072">
    <property type="entry name" value="Response_reg"/>
    <property type="match status" value="1"/>
</dbReference>
<evidence type="ECO:0000259" key="9">
    <source>
        <dbReference type="PROSITE" id="PS01124"/>
    </source>
</evidence>
<dbReference type="PRINTS" id="PR00032">
    <property type="entry name" value="HTHARAC"/>
</dbReference>
<evidence type="ECO:0000313" key="11">
    <source>
        <dbReference type="EMBL" id="PDO10489.1"/>
    </source>
</evidence>
<organism evidence="11 12">
    <name type="scientific">Candidatus Reconcilbacillus cellulovorans</name>
    <dbReference type="NCBI Taxonomy" id="1906605"/>
    <lineage>
        <taxon>Bacteria</taxon>
        <taxon>Bacillati</taxon>
        <taxon>Bacillota</taxon>
        <taxon>Bacilli</taxon>
        <taxon>Bacillales</taxon>
        <taxon>Paenibacillaceae</taxon>
        <taxon>Candidatus Reconcilbacillus</taxon>
    </lineage>
</organism>
<dbReference type="SMART" id="SM00448">
    <property type="entry name" value="REC"/>
    <property type="match status" value="1"/>
</dbReference>
<evidence type="ECO:0000256" key="4">
    <source>
        <dbReference type="ARBA" id="ARBA00023012"/>
    </source>
</evidence>
<evidence type="ECO:0000256" key="6">
    <source>
        <dbReference type="ARBA" id="ARBA00023125"/>
    </source>
</evidence>
<keyword evidence="2" id="KW-0963">Cytoplasm</keyword>
<dbReference type="Proteomes" id="UP000243688">
    <property type="component" value="Unassembled WGS sequence"/>
</dbReference>
<keyword evidence="3 8" id="KW-0597">Phosphoprotein</keyword>
<dbReference type="InterPro" id="IPR011006">
    <property type="entry name" value="CheY-like_superfamily"/>
</dbReference>
<accession>A0A2A6E106</accession>
<keyword evidence="4" id="KW-0902">Two-component regulatory system</keyword>
<dbReference type="CDD" id="cd17536">
    <property type="entry name" value="REC_YesN-like"/>
    <property type="match status" value="1"/>
</dbReference>
<dbReference type="Gene3D" id="1.10.10.60">
    <property type="entry name" value="Homeodomain-like"/>
    <property type="match status" value="2"/>
</dbReference>
<dbReference type="PANTHER" id="PTHR42713">
    <property type="entry name" value="HISTIDINE KINASE-RELATED"/>
    <property type="match status" value="1"/>
</dbReference>
<evidence type="ECO:0000313" key="12">
    <source>
        <dbReference type="Proteomes" id="UP000243688"/>
    </source>
</evidence>
<dbReference type="PROSITE" id="PS01124">
    <property type="entry name" value="HTH_ARAC_FAMILY_2"/>
    <property type="match status" value="1"/>
</dbReference>
<dbReference type="InterPro" id="IPR018062">
    <property type="entry name" value="HTH_AraC-typ_CS"/>
</dbReference>
<dbReference type="InterPro" id="IPR051552">
    <property type="entry name" value="HptR"/>
</dbReference>
<feature type="domain" description="Response regulatory" evidence="10">
    <location>
        <begin position="7"/>
        <end position="124"/>
    </location>
</feature>
<dbReference type="GO" id="GO:0003700">
    <property type="term" value="F:DNA-binding transcription factor activity"/>
    <property type="evidence" value="ECO:0007669"/>
    <property type="project" value="InterPro"/>
</dbReference>
<dbReference type="InterPro" id="IPR009057">
    <property type="entry name" value="Homeodomain-like_sf"/>
</dbReference>
<evidence type="ECO:0000256" key="8">
    <source>
        <dbReference type="PROSITE-ProRule" id="PRU00169"/>
    </source>
</evidence>
<dbReference type="GO" id="GO:0000160">
    <property type="term" value="P:phosphorelay signal transduction system"/>
    <property type="evidence" value="ECO:0007669"/>
    <property type="project" value="UniProtKB-KW"/>
</dbReference>
<dbReference type="InterPro" id="IPR020449">
    <property type="entry name" value="Tscrpt_reg_AraC-type_HTH"/>
</dbReference>
<reference evidence="11 12" key="1">
    <citation type="submission" date="2016-12" db="EMBL/GenBank/DDBJ databases">
        <title>Candidatus Reconcilibacillus cellulovorans genome.</title>
        <authorList>
            <person name="Kolinko S."/>
            <person name="Wu Y.-W."/>
            <person name="Tachea F."/>
            <person name="Denzel E."/>
            <person name="Hiras J."/>
            <person name="Baecker N."/>
            <person name="Chan L.J."/>
            <person name="Eichorst S.A."/>
            <person name="Frey D."/>
            <person name="Adams P.D."/>
            <person name="Pray T."/>
            <person name="Tanjore D."/>
            <person name="Petzold C.J."/>
            <person name="Gladden J.M."/>
            <person name="Simmons B.A."/>
            <person name="Singer S.W."/>
        </authorList>
    </citation>
    <scope>NUCLEOTIDE SEQUENCE [LARGE SCALE GENOMIC DNA]</scope>
    <source>
        <strain evidence="11">JTherm</strain>
    </source>
</reference>
<protein>
    <submittedName>
        <fullName evidence="11">DNA-binding response regulator</fullName>
    </submittedName>
</protein>